<keyword evidence="1" id="KW-0805">Transcription regulation</keyword>
<dbReference type="Pfam" id="PF03861">
    <property type="entry name" value="ANTAR"/>
    <property type="match status" value="1"/>
</dbReference>
<organism evidence="4">
    <name type="scientific">metagenome</name>
    <dbReference type="NCBI Taxonomy" id="256318"/>
    <lineage>
        <taxon>unclassified sequences</taxon>
        <taxon>metagenomes</taxon>
    </lineage>
</organism>
<name>A0A2P2CK99_9ZZZZ</name>
<evidence type="ECO:0000313" key="4">
    <source>
        <dbReference type="EMBL" id="CUR62405.1"/>
    </source>
</evidence>
<evidence type="ECO:0000256" key="2">
    <source>
        <dbReference type="ARBA" id="ARBA00023163"/>
    </source>
</evidence>
<keyword evidence="2" id="KW-0804">Transcription</keyword>
<feature type="domain" description="ANTAR" evidence="3">
    <location>
        <begin position="158"/>
        <end position="219"/>
    </location>
</feature>
<dbReference type="InterPro" id="IPR029016">
    <property type="entry name" value="GAF-like_dom_sf"/>
</dbReference>
<proteinExistence type="predicted"/>
<evidence type="ECO:0000259" key="3">
    <source>
        <dbReference type="PROSITE" id="PS50921"/>
    </source>
</evidence>
<accession>A0A2P2CK99</accession>
<reference evidence="4" key="1">
    <citation type="submission" date="2015-08" db="EMBL/GenBank/DDBJ databases">
        <authorList>
            <person name="Babu N.S."/>
            <person name="Beckwith C.J."/>
            <person name="Beseler K.G."/>
            <person name="Brison A."/>
            <person name="Carone J.V."/>
            <person name="Caskin T.P."/>
            <person name="Diamond M."/>
            <person name="Durham M.E."/>
            <person name="Foxe J.M."/>
            <person name="Go M."/>
            <person name="Henderson B.A."/>
            <person name="Jones I.B."/>
            <person name="McGettigan J.A."/>
            <person name="Micheletti S.J."/>
            <person name="Nasrallah M.E."/>
            <person name="Ortiz D."/>
            <person name="Piller C.R."/>
            <person name="Privatt S.R."/>
            <person name="Schneider S.L."/>
            <person name="Sharp S."/>
            <person name="Smith T.C."/>
            <person name="Stanton J.D."/>
            <person name="Ullery H.E."/>
            <person name="Wilson R.J."/>
            <person name="Serrano M.G."/>
            <person name="Buck G."/>
            <person name="Lee V."/>
            <person name="Wang Y."/>
            <person name="Carvalho R."/>
            <person name="Voegtly L."/>
            <person name="Shi R."/>
            <person name="Duckworth R."/>
            <person name="Johnson A."/>
            <person name="Loviza R."/>
            <person name="Walstead R."/>
            <person name="Shah Z."/>
            <person name="Kiflezghi M."/>
            <person name="Wade K."/>
            <person name="Ball S.L."/>
            <person name="Bradley K.W."/>
            <person name="Asai D.J."/>
            <person name="Bowman C.A."/>
            <person name="Russell D.A."/>
            <person name="Pope W.H."/>
            <person name="Jacobs-Sera D."/>
            <person name="Hendrix R.W."/>
            <person name="Hatfull G.F."/>
        </authorList>
    </citation>
    <scope>NUCLEOTIDE SEQUENCE</scope>
</reference>
<dbReference type="Gene3D" id="3.30.450.40">
    <property type="match status" value="1"/>
</dbReference>
<dbReference type="InterPro" id="IPR005561">
    <property type="entry name" value="ANTAR"/>
</dbReference>
<protein>
    <recommendedName>
        <fullName evidence="3">ANTAR domain-containing protein</fullName>
    </recommendedName>
</protein>
<evidence type="ECO:0000256" key="1">
    <source>
        <dbReference type="ARBA" id="ARBA00023015"/>
    </source>
</evidence>
<dbReference type="EMBL" id="CZKB01000028">
    <property type="protein sequence ID" value="CUR62405.1"/>
    <property type="molecule type" value="Genomic_DNA"/>
</dbReference>
<dbReference type="GO" id="GO:0003723">
    <property type="term" value="F:RNA binding"/>
    <property type="evidence" value="ECO:0007669"/>
    <property type="project" value="InterPro"/>
</dbReference>
<dbReference type="SUPFAM" id="SSF55781">
    <property type="entry name" value="GAF domain-like"/>
    <property type="match status" value="1"/>
</dbReference>
<dbReference type="AlphaFoldDB" id="A0A2P2CK99"/>
<gene>
    <name evidence="4" type="ORF">NOCA180049</name>
</gene>
<sequence>MGGTGMELLPQSREALDEYLTPSGDDLEDQLSAIESWAVRTVPECVAMSVTLLEEDLTFTFVRQSPDVGEDAAPAGPAPPAGTGWHALDEDGWAALARQQAAAGIASTVSLPVVHRDRVVLGIDLYACTPHAFDDRLEDLARSLGAWRDGAVTNADLAFDTRRLAEEAPQRLKERRTVEVAVGLLAARQGLDIESASSVLHSCARQAGIEDVQAALVLLALPDL</sequence>
<dbReference type="PROSITE" id="PS50921">
    <property type="entry name" value="ANTAR"/>
    <property type="match status" value="1"/>
</dbReference>
<dbReference type="Gene3D" id="1.10.10.10">
    <property type="entry name" value="Winged helix-like DNA-binding domain superfamily/Winged helix DNA-binding domain"/>
    <property type="match status" value="1"/>
</dbReference>
<dbReference type="InterPro" id="IPR036388">
    <property type="entry name" value="WH-like_DNA-bd_sf"/>
</dbReference>